<keyword evidence="2" id="KW-1185">Reference proteome</keyword>
<reference evidence="1" key="1">
    <citation type="submission" date="2021-06" db="EMBL/GenBank/DDBJ databases">
        <authorList>
            <person name="Kallberg Y."/>
            <person name="Tangrot J."/>
            <person name="Rosling A."/>
        </authorList>
    </citation>
    <scope>NUCLEOTIDE SEQUENCE</scope>
    <source>
        <strain evidence="1">CL356</strain>
    </source>
</reference>
<protein>
    <submittedName>
        <fullName evidence="1">13258_t:CDS:1</fullName>
    </submittedName>
</protein>
<comment type="caution">
    <text evidence="1">The sequence shown here is derived from an EMBL/GenBank/DDBJ whole genome shotgun (WGS) entry which is preliminary data.</text>
</comment>
<proteinExistence type="predicted"/>
<feature type="non-terminal residue" evidence="1">
    <location>
        <position position="1"/>
    </location>
</feature>
<evidence type="ECO:0000313" key="1">
    <source>
        <dbReference type="EMBL" id="CAG8525162.1"/>
    </source>
</evidence>
<organism evidence="1 2">
    <name type="scientific">Acaulospora colombiana</name>
    <dbReference type="NCBI Taxonomy" id="27376"/>
    <lineage>
        <taxon>Eukaryota</taxon>
        <taxon>Fungi</taxon>
        <taxon>Fungi incertae sedis</taxon>
        <taxon>Mucoromycota</taxon>
        <taxon>Glomeromycotina</taxon>
        <taxon>Glomeromycetes</taxon>
        <taxon>Diversisporales</taxon>
        <taxon>Acaulosporaceae</taxon>
        <taxon>Acaulospora</taxon>
    </lineage>
</organism>
<name>A0ACA9LGE1_9GLOM</name>
<accession>A0ACA9LGE1</accession>
<dbReference type="EMBL" id="CAJVPT010005900">
    <property type="protein sequence ID" value="CAG8525162.1"/>
    <property type="molecule type" value="Genomic_DNA"/>
</dbReference>
<sequence length="657" mass="75250">GQPFPVLPSHSPQRQDWNPRDLVLCRALMHLEFSLDYKTLGTDDIECPVIHRLPCLDTGKIKGASAELNALETLRPSTQNLVFRESTSTQTMLVATKFLILVVPISMFLVTAWIYNLDLDTSSKPVEQPNRLHGNFLHITDLHPDPHYVADSLVKTRCHGIVSPEKKPDHMTKGVAGSWGSPATVCDSPMSLINATFEWLENNWKDKLDFIIWTGDNSRHDNDENIPRSPQELFELNRMITSRFLQTFANTRLPHKKHAPHFIPIIPSIGNHDIHPNNILPPGPNDVLSVLQDIWSPFIPHDQRKTFLHGGYYYTEVIPNKLLVVSLNTMYFYNSNTAVNGCKDPKQPGTAEIKWLNGVLKKARKRGMKVYLTGHVAPRHKQYSSSCYKKYGKLALKYHEIILGHYYGHSNMDHFFFIGANVIDKNRNNTNDEIIFTKDEDDYDDLYERVDSNESSSPKDNFNEESSVKVSSESDIDNYLNKLLNQYQTVPPVTDAVAKDYAVIHINPSIIPVFYPALRIVKYNTTEKKGNKSPKGHDPDAPLHINTFLTPLGYTQYFLNLTEANKYPNKTPTFEVEYTTWNDYGMKDLTVPSWIELARRMVDQGLKGSLWKRYREYLMVGTRSLVKARNKKFRKKCIYNQCSAKGPENYLAAELEF</sequence>
<evidence type="ECO:0000313" key="2">
    <source>
        <dbReference type="Proteomes" id="UP000789525"/>
    </source>
</evidence>
<gene>
    <name evidence="1" type="ORF">ACOLOM_LOCUS3832</name>
</gene>
<dbReference type="Proteomes" id="UP000789525">
    <property type="component" value="Unassembled WGS sequence"/>
</dbReference>